<reference evidence="1 2" key="1">
    <citation type="submission" date="2024-03" db="EMBL/GenBank/DDBJ databases">
        <authorList>
            <person name="Gkanogiannis A."/>
            <person name="Becerra Lopez-Lavalle L."/>
        </authorList>
    </citation>
    <scope>NUCLEOTIDE SEQUENCE [LARGE SCALE GENOMIC DNA]</scope>
</reference>
<accession>A0ABP0YF85</accession>
<name>A0ABP0YF85_9ROSI</name>
<evidence type="ECO:0000313" key="2">
    <source>
        <dbReference type="Proteomes" id="UP001642487"/>
    </source>
</evidence>
<protein>
    <submittedName>
        <fullName evidence="1">Uncharacterized protein</fullName>
    </submittedName>
</protein>
<sequence>MRLVVYEMEVSPTHSLSKRLQKGKSGVLDHIPSKGRAEEYLRMPQLNVAPKTVFSPAIQSPLTSISDTTPSIPTSPNQTLLTISTKTNIIPLPPISFFISSFPWLPHFLHPSTHSSSDKVGINLEI</sequence>
<dbReference type="Proteomes" id="UP001642487">
    <property type="component" value="Chromosome 3"/>
</dbReference>
<gene>
    <name evidence="1" type="ORF">CITCOLO1_LOCUS11120</name>
</gene>
<evidence type="ECO:0000313" key="1">
    <source>
        <dbReference type="EMBL" id="CAK9319127.1"/>
    </source>
</evidence>
<keyword evidence="2" id="KW-1185">Reference proteome</keyword>
<organism evidence="1 2">
    <name type="scientific">Citrullus colocynthis</name>
    <name type="common">colocynth</name>
    <dbReference type="NCBI Taxonomy" id="252529"/>
    <lineage>
        <taxon>Eukaryota</taxon>
        <taxon>Viridiplantae</taxon>
        <taxon>Streptophyta</taxon>
        <taxon>Embryophyta</taxon>
        <taxon>Tracheophyta</taxon>
        <taxon>Spermatophyta</taxon>
        <taxon>Magnoliopsida</taxon>
        <taxon>eudicotyledons</taxon>
        <taxon>Gunneridae</taxon>
        <taxon>Pentapetalae</taxon>
        <taxon>rosids</taxon>
        <taxon>fabids</taxon>
        <taxon>Cucurbitales</taxon>
        <taxon>Cucurbitaceae</taxon>
        <taxon>Benincaseae</taxon>
        <taxon>Citrullus</taxon>
    </lineage>
</organism>
<dbReference type="EMBL" id="OZ021737">
    <property type="protein sequence ID" value="CAK9319127.1"/>
    <property type="molecule type" value="Genomic_DNA"/>
</dbReference>
<proteinExistence type="predicted"/>